<keyword evidence="2" id="KW-0732">Signal</keyword>
<dbReference type="InterPro" id="IPR002018">
    <property type="entry name" value="CarbesteraseB"/>
</dbReference>
<evidence type="ECO:0000256" key="1">
    <source>
        <dbReference type="SAM" id="Phobius"/>
    </source>
</evidence>
<feature type="signal peptide" evidence="2">
    <location>
        <begin position="1"/>
        <end position="20"/>
    </location>
</feature>
<keyword evidence="1" id="KW-0812">Transmembrane</keyword>
<keyword evidence="1" id="KW-1133">Transmembrane helix</keyword>
<evidence type="ECO:0000313" key="4">
    <source>
        <dbReference type="Proteomes" id="UP000887563"/>
    </source>
</evidence>
<evidence type="ECO:0000256" key="2">
    <source>
        <dbReference type="SAM" id="SignalP"/>
    </source>
</evidence>
<dbReference type="Proteomes" id="UP000887563">
    <property type="component" value="Unplaced"/>
</dbReference>
<dbReference type="PANTHER" id="PTHR45580">
    <property type="entry name" value="PROTEIN CBG05369"/>
    <property type="match status" value="1"/>
</dbReference>
<sequence length="91" mass="10475">MFEKIFFLLIILLNFKLNNSIIIQTSYGNLEGFIYKLENGKSVNVFLGIPFAEKPIGILRFETNQYIMLAVGNIAILLIRMFEMDSDFMTA</sequence>
<keyword evidence="1" id="KW-0472">Membrane</keyword>
<accession>A0A914LK87</accession>
<dbReference type="AlphaFoldDB" id="A0A914LK87"/>
<feature type="chain" id="PRO_5037964758" evidence="2">
    <location>
        <begin position="21"/>
        <end position="91"/>
    </location>
</feature>
<reference evidence="5" key="1">
    <citation type="submission" date="2022-11" db="UniProtKB">
        <authorList>
            <consortium name="WormBaseParasite"/>
        </authorList>
    </citation>
    <scope>IDENTIFICATION</scope>
</reference>
<feature type="transmembrane region" description="Helical" evidence="1">
    <location>
        <begin position="65"/>
        <end position="82"/>
    </location>
</feature>
<evidence type="ECO:0000313" key="5">
    <source>
        <dbReference type="WBParaSite" id="Minc3s00585g14685"/>
    </source>
</evidence>
<dbReference type="Gene3D" id="3.40.50.1820">
    <property type="entry name" value="alpha/beta hydrolase"/>
    <property type="match status" value="1"/>
</dbReference>
<name>A0A914LK87_MELIC</name>
<dbReference type="WBParaSite" id="Minc3s00585g14685">
    <property type="protein sequence ID" value="Minc3s00585g14685"/>
    <property type="gene ID" value="Minc3s00585g14685"/>
</dbReference>
<dbReference type="PANTHER" id="PTHR45580:SF6">
    <property type="entry name" value="CARBOXYLESTERASE TYPE B DOMAIN-CONTAINING PROTEIN"/>
    <property type="match status" value="1"/>
</dbReference>
<feature type="domain" description="Carboxylesterase type B" evidence="3">
    <location>
        <begin position="21"/>
        <end position="64"/>
    </location>
</feature>
<proteinExistence type="predicted"/>
<dbReference type="InterPro" id="IPR029058">
    <property type="entry name" value="AB_hydrolase_fold"/>
</dbReference>
<dbReference type="SUPFAM" id="SSF53474">
    <property type="entry name" value="alpha/beta-Hydrolases"/>
    <property type="match status" value="1"/>
</dbReference>
<dbReference type="Pfam" id="PF00135">
    <property type="entry name" value="COesterase"/>
    <property type="match status" value="1"/>
</dbReference>
<protein>
    <submittedName>
        <fullName evidence="5">Carboxylesterase type B domain-containing protein</fullName>
    </submittedName>
</protein>
<organism evidence="4 5">
    <name type="scientific">Meloidogyne incognita</name>
    <name type="common">Southern root-knot nematode worm</name>
    <name type="synonym">Oxyuris incognita</name>
    <dbReference type="NCBI Taxonomy" id="6306"/>
    <lineage>
        <taxon>Eukaryota</taxon>
        <taxon>Metazoa</taxon>
        <taxon>Ecdysozoa</taxon>
        <taxon>Nematoda</taxon>
        <taxon>Chromadorea</taxon>
        <taxon>Rhabditida</taxon>
        <taxon>Tylenchina</taxon>
        <taxon>Tylenchomorpha</taxon>
        <taxon>Tylenchoidea</taxon>
        <taxon>Meloidogynidae</taxon>
        <taxon>Meloidogyninae</taxon>
        <taxon>Meloidogyne</taxon>
        <taxon>Meloidogyne incognita group</taxon>
    </lineage>
</organism>
<keyword evidence="4" id="KW-1185">Reference proteome</keyword>
<evidence type="ECO:0000259" key="3">
    <source>
        <dbReference type="Pfam" id="PF00135"/>
    </source>
</evidence>